<dbReference type="InterPro" id="IPR006861">
    <property type="entry name" value="HABP4_PAIRBP1-bd"/>
</dbReference>
<proteinExistence type="predicted"/>
<dbReference type="GO" id="GO:0005737">
    <property type="term" value="C:cytoplasm"/>
    <property type="evidence" value="ECO:0007669"/>
    <property type="project" value="TreeGrafter"/>
</dbReference>
<feature type="compositionally biased region" description="Basic and acidic residues" evidence="1">
    <location>
        <begin position="329"/>
        <end position="367"/>
    </location>
</feature>
<feature type="compositionally biased region" description="Basic and acidic residues" evidence="1">
    <location>
        <begin position="106"/>
        <end position="119"/>
    </location>
</feature>
<feature type="compositionally biased region" description="Basic and acidic residues" evidence="1">
    <location>
        <begin position="174"/>
        <end position="207"/>
    </location>
</feature>
<feature type="compositionally biased region" description="Basic and acidic residues" evidence="1">
    <location>
        <begin position="287"/>
        <end position="300"/>
    </location>
</feature>
<name>A0A7G3AQL7_LUTLO</name>
<protein>
    <submittedName>
        <fullName evidence="3">Putative mrna binding protein</fullName>
    </submittedName>
</protein>
<feature type="compositionally biased region" description="Basic and acidic residues" evidence="1">
    <location>
        <begin position="129"/>
        <end position="166"/>
    </location>
</feature>
<evidence type="ECO:0000256" key="1">
    <source>
        <dbReference type="SAM" id="MobiDB-lite"/>
    </source>
</evidence>
<feature type="compositionally biased region" description="Basic and acidic residues" evidence="1">
    <location>
        <begin position="78"/>
        <end position="98"/>
    </location>
</feature>
<dbReference type="InterPro" id="IPR039764">
    <property type="entry name" value="HABP4/SERBP1-like"/>
</dbReference>
<reference evidence="3" key="1">
    <citation type="journal article" date="2020" name="BMC">
        <title>Leishmania infection induces a limited differential gene expression in the sand fly midgut.</title>
        <authorList>
            <person name="Coutinho-Abreu I.V."/>
            <person name="Serafim T.D."/>
            <person name="Meneses C."/>
            <person name="Kamhawi S."/>
            <person name="Oliveira F."/>
            <person name="Valenzuela J.G."/>
        </authorList>
    </citation>
    <scope>NUCLEOTIDE SEQUENCE</scope>
    <source>
        <strain evidence="3">Jacobina</strain>
        <tissue evidence="3">Midgut</tissue>
    </source>
</reference>
<dbReference type="RefSeq" id="XP_055690081.1">
    <property type="nucleotide sequence ID" value="XM_055834106.1"/>
</dbReference>
<feature type="domain" description="Hyaluronan/mRNA-binding protein" evidence="2">
    <location>
        <begin position="142"/>
        <end position="248"/>
    </location>
</feature>
<dbReference type="KEGG" id="lll:129793781"/>
<dbReference type="GO" id="GO:0005634">
    <property type="term" value="C:nucleus"/>
    <property type="evidence" value="ECO:0007669"/>
    <property type="project" value="TreeGrafter"/>
</dbReference>
<dbReference type="GeneID" id="129793781"/>
<dbReference type="EMBL" id="GITU01005774">
    <property type="protein sequence ID" value="MBC1174477.1"/>
    <property type="molecule type" value="Transcribed_RNA"/>
</dbReference>
<feature type="region of interest" description="Disordered" evidence="1">
    <location>
        <begin position="34"/>
        <end position="368"/>
    </location>
</feature>
<sequence>MENTYGISVDNRYELFYIDDEATDPLEAIAVKKKATKEKPKEVRKGAAEKENKAATINKVPVRTVPAPTKAVAPTKATPEKPNRQTRDEKPAPKRDDIAFSLPADIVEKKNRRNREQTERVVANGVGGGDEKPRRRKFEGRGKREFDRQSGSDKTGVKAVDKREGGGAHNWGSHKQEVIDELAPKPHPAELYEGEPRAETQDNHEENTVNQSPNQDEETKELTLDEYKAMRAGKSKPPQYNLRKAGEGEDLSQWKKMVALEAKRPSGDEDGDNDATSFQQRATRQKHILDIEFHFNDGRRTGQMGRGPRGGRPRAPNAPGGGRQMGRNRRNDGDERPQPRNTESNRSHYRDDGHLHAAPKVDDEKDFPSLGLMNTQVVRPVKAAAKIVPIYAKEDAK</sequence>
<accession>A0A7G3AQL7</accession>
<dbReference type="PANTHER" id="PTHR12299">
    <property type="entry name" value="HYALURONIC ACID-BINDING PROTEIN 4"/>
    <property type="match status" value="1"/>
</dbReference>
<dbReference type="AlphaFoldDB" id="A0A7G3AQL7"/>
<dbReference type="Pfam" id="PF04774">
    <property type="entry name" value="HABP4_PAI-RBP1"/>
    <property type="match status" value="1"/>
</dbReference>
<dbReference type="PANTHER" id="PTHR12299:SF17">
    <property type="entry name" value="AT19571P-RELATED"/>
    <property type="match status" value="1"/>
</dbReference>
<dbReference type="GO" id="GO:0003723">
    <property type="term" value="F:RNA binding"/>
    <property type="evidence" value="ECO:0007669"/>
    <property type="project" value="InterPro"/>
</dbReference>
<organism evidence="3">
    <name type="scientific">Lutzomyia longipalpis</name>
    <name type="common">Sand fly</name>
    <dbReference type="NCBI Taxonomy" id="7200"/>
    <lineage>
        <taxon>Eukaryota</taxon>
        <taxon>Metazoa</taxon>
        <taxon>Ecdysozoa</taxon>
        <taxon>Arthropoda</taxon>
        <taxon>Hexapoda</taxon>
        <taxon>Insecta</taxon>
        <taxon>Pterygota</taxon>
        <taxon>Neoptera</taxon>
        <taxon>Endopterygota</taxon>
        <taxon>Diptera</taxon>
        <taxon>Nematocera</taxon>
        <taxon>Psychodoidea</taxon>
        <taxon>Psychodidae</taxon>
        <taxon>Lutzomyia</taxon>
        <taxon>Lutzomyia</taxon>
    </lineage>
</organism>
<feature type="compositionally biased region" description="Basic and acidic residues" evidence="1">
    <location>
        <begin position="37"/>
        <end position="53"/>
    </location>
</feature>
<feature type="compositionally biased region" description="Low complexity" evidence="1">
    <location>
        <begin position="59"/>
        <end position="77"/>
    </location>
</feature>
<dbReference type="OrthoDB" id="6022699at2759"/>
<dbReference type="RefSeq" id="XP_055690082.1">
    <property type="nucleotide sequence ID" value="XM_055834107.1"/>
</dbReference>
<dbReference type="SMART" id="SM01233">
    <property type="entry name" value="HABP4_PAI-RBP1"/>
    <property type="match status" value="1"/>
</dbReference>
<dbReference type="VEuPathDB" id="VectorBase:LLONM1_010008"/>
<feature type="compositionally biased region" description="Basic and acidic residues" evidence="1">
    <location>
        <begin position="220"/>
        <end position="229"/>
    </location>
</feature>
<evidence type="ECO:0000313" key="3">
    <source>
        <dbReference type="EMBL" id="MBC1174477.1"/>
    </source>
</evidence>
<dbReference type="Gene3D" id="6.10.140.1040">
    <property type="match status" value="1"/>
</dbReference>
<evidence type="ECO:0000259" key="2">
    <source>
        <dbReference type="SMART" id="SM01233"/>
    </source>
</evidence>